<proteinExistence type="predicted"/>
<dbReference type="InterPro" id="IPR007833">
    <property type="entry name" value="Capsule_polysaccharide_synth"/>
</dbReference>
<protein>
    <submittedName>
        <fullName evidence="1">Capsular biosynthesis protein</fullName>
    </submittedName>
</protein>
<evidence type="ECO:0000313" key="1">
    <source>
        <dbReference type="EMBL" id="MCK8782694.1"/>
    </source>
</evidence>
<dbReference type="Proteomes" id="UP001202827">
    <property type="component" value="Unassembled WGS sequence"/>
</dbReference>
<name>A0ABT0IXX4_9HYPH</name>
<dbReference type="CDD" id="cd16441">
    <property type="entry name" value="beta_Kdo_transferase_KpsS"/>
    <property type="match status" value="1"/>
</dbReference>
<comment type="caution">
    <text evidence="1">The sequence shown here is derived from an EMBL/GenBank/DDBJ whole genome shotgun (WGS) entry which is preliminary data.</text>
</comment>
<evidence type="ECO:0000313" key="2">
    <source>
        <dbReference type="Proteomes" id="UP001202827"/>
    </source>
</evidence>
<dbReference type="RefSeq" id="WP_248684956.1">
    <property type="nucleotide sequence ID" value="NZ_JALPRY010000038.1"/>
</dbReference>
<gene>
    <name evidence="1" type="ORF">M0654_22270</name>
</gene>
<sequence>MNARTFLLLQGPASPFLKYLADELEKNGASVRKIGLCLGDVFFWWPRRTDFYRGTRENWPLYLKTYIERHGVTDLVMLGDGRPVHAAAADLGIALGIKVHILEHGYLRPDWLTIEPDGMSLHSRFPQEPEKIEALAAGQPPAANNRLFGSSFLTYAVYDLVYHVPNVLLGWLVHPHYRTHGAVHPVVEYSGWIWKALTRGRRQRRAQLAIDQCLHSHSDRPSRFFLFPLQLPGDYQIRNHSPGGDLFKIVDVAIASFARHASSNTRLLFKVHPIDNGLSRWPQRIARAAAQYNVADRVFLADGGDTDTLIEKSVGVVTVNSTVGLTALILGRPVIALGGAVYDVPGLTSQQTLGAFWQAPTEPDPELLDKFLRALAATTQVRGGFIGRDAIETGARNVAERLLDPDDRLPLAFRKPRGSPQFRYERELFLKN</sequence>
<accession>A0ABT0IXX4</accession>
<keyword evidence="2" id="KW-1185">Reference proteome</keyword>
<dbReference type="Pfam" id="PF05159">
    <property type="entry name" value="Capsule_synth"/>
    <property type="match status" value="1"/>
</dbReference>
<dbReference type="EMBL" id="JALPRY010000038">
    <property type="protein sequence ID" value="MCK8782694.1"/>
    <property type="molecule type" value="Genomic_DNA"/>
</dbReference>
<reference evidence="1 2" key="1">
    <citation type="submission" date="2022-04" db="EMBL/GenBank/DDBJ databases">
        <title>Rhizobium coralii sp. nov., isolated from coral Turbinaria peltata.</title>
        <authorList>
            <person name="Sun H."/>
        </authorList>
    </citation>
    <scope>NUCLEOTIDE SEQUENCE [LARGE SCALE GENOMIC DNA]</scope>
    <source>
        <strain evidence="1 2">NTR19</strain>
    </source>
</reference>
<organism evidence="1 2">
    <name type="scientific">Neorhizobium turbinariae</name>
    <dbReference type="NCBI Taxonomy" id="2937795"/>
    <lineage>
        <taxon>Bacteria</taxon>
        <taxon>Pseudomonadati</taxon>
        <taxon>Pseudomonadota</taxon>
        <taxon>Alphaproteobacteria</taxon>
        <taxon>Hyphomicrobiales</taxon>
        <taxon>Rhizobiaceae</taxon>
        <taxon>Rhizobium/Agrobacterium group</taxon>
        <taxon>Neorhizobium</taxon>
    </lineage>
</organism>